<protein>
    <submittedName>
        <fullName evidence="2">Uncharacterized protein</fullName>
    </submittedName>
</protein>
<keyword evidence="1" id="KW-0472">Membrane</keyword>
<name>A0A823IY74_LISMN</name>
<reference evidence="2 3" key="1">
    <citation type="submission" date="2019-04" db="EMBL/GenBank/DDBJ databases">
        <authorList>
            <consortium name="GenomeTrakr network: Whole genome sequencing for foodborne pathogen traceback"/>
        </authorList>
    </citation>
    <scope>NUCLEOTIDE SEQUENCE [LARGE SCALE GENOMIC DNA]</scope>
    <source>
        <strain evidence="2 3">CFSAN072502</strain>
    </source>
</reference>
<evidence type="ECO:0000313" key="3">
    <source>
        <dbReference type="Proteomes" id="UP000524387"/>
    </source>
</evidence>
<comment type="caution">
    <text evidence="2">The sequence shown here is derived from an EMBL/GenBank/DDBJ whole genome shotgun (WGS) entry which is preliminary data.</text>
</comment>
<evidence type="ECO:0000313" key="2">
    <source>
        <dbReference type="EMBL" id="EAG9354833.1"/>
    </source>
</evidence>
<accession>A0A823IY74</accession>
<gene>
    <name evidence="2" type="ORF">CW895_13625</name>
</gene>
<dbReference type="Proteomes" id="UP000524387">
    <property type="component" value="Unassembled WGS sequence"/>
</dbReference>
<sequence>MELKLSKKGMIITGIIISLVIIIIASILGFQHHQATIEHEKEIQKQNEAKQLIKKKEKNFNTALGELYFNGSTAATDAEELGDAYLKVWTDAIFEDKGAEIDGKNYNDFNDAIEAQRNQFTTDGKIDSLDTQTDTLRETITKLKDNVTDKNKSLLDEANDYYTKLRAFIILAREPTGNVTTYSTSYNNSKTDYIASFNNFPIDSLAN</sequence>
<evidence type="ECO:0000256" key="1">
    <source>
        <dbReference type="SAM" id="Phobius"/>
    </source>
</evidence>
<dbReference type="EMBL" id="AABEKN010000006">
    <property type="protein sequence ID" value="EAG9354833.1"/>
    <property type="molecule type" value="Genomic_DNA"/>
</dbReference>
<organism evidence="2 3">
    <name type="scientific">Listeria monocytogenes</name>
    <dbReference type="NCBI Taxonomy" id="1639"/>
    <lineage>
        <taxon>Bacteria</taxon>
        <taxon>Bacillati</taxon>
        <taxon>Bacillota</taxon>
        <taxon>Bacilli</taxon>
        <taxon>Bacillales</taxon>
        <taxon>Listeriaceae</taxon>
        <taxon>Listeria</taxon>
    </lineage>
</organism>
<dbReference type="AlphaFoldDB" id="A0A823IY74"/>
<keyword evidence="1" id="KW-1133">Transmembrane helix</keyword>
<keyword evidence="1" id="KW-0812">Transmembrane</keyword>
<feature type="transmembrane region" description="Helical" evidence="1">
    <location>
        <begin position="12"/>
        <end position="30"/>
    </location>
</feature>
<dbReference type="RefSeq" id="WP_070033913.1">
    <property type="nucleotide sequence ID" value="NZ_CP090057.1"/>
</dbReference>
<proteinExistence type="predicted"/>